<dbReference type="Proteomes" id="UP000250003">
    <property type="component" value="Chromosome"/>
</dbReference>
<protein>
    <recommendedName>
        <fullName evidence="4">Probable multidrug resistance protein NorM</fullName>
    </recommendedName>
    <alternativeName>
        <fullName evidence="12">Multidrug-efflux transporter</fullName>
    </alternativeName>
</protein>
<keyword evidence="8 13" id="KW-0812">Transmembrane</keyword>
<sequence length="451" mass="47923">MEKNFTKGSILRALVAFSIPYLLSCFLQTFYGMADLYVTGQYNGAAAISAVSIGSQVMHMITVVIVGLAMGTTVLLGQAVGEKNKGKAGKLVGNTVVLFLAVSLISTGILLLVIQQIMEWVSVPKEALGQTREYLTICFLGIPIITAYNILSCIFRGMGDSKSPMYFVAAACVLNILLDFAFIGGLHMGAAGAAWGTVLSQTASVVLAFLAIRKKKGMMLKLKKQDFVPDRPTLGSILKIGVPVACQDGFIQISFLLITVIANQRGVVAAAGVGIVEKVISFLFLVPSAMLSSISAIAAQNIGAGKHERAEKTLGYGLVLSVSFGILAAGACILAPEAVLKLFSQDKNIIVMGSQYLKAYALDCAIAGVHFCFSGYFCAYGRSAVSFLHNLISAVCVRVPGAYLAALYFPDTLYPMGLAAPAGSLVSSAICIFVFFHWKRKGILGQKRFQE</sequence>
<dbReference type="EMBL" id="CP030280">
    <property type="protein sequence ID" value="AWY98588.1"/>
    <property type="molecule type" value="Genomic_DNA"/>
</dbReference>
<dbReference type="GO" id="GO:0015297">
    <property type="term" value="F:antiporter activity"/>
    <property type="evidence" value="ECO:0007669"/>
    <property type="project" value="UniProtKB-KW"/>
</dbReference>
<dbReference type="InterPro" id="IPR048279">
    <property type="entry name" value="MdtK-like"/>
</dbReference>
<evidence type="ECO:0000256" key="10">
    <source>
        <dbReference type="ARBA" id="ARBA00023065"/>
    </source>
</evidence>
<reference evidence="15" key="1">
    <citation type="submission" date="2018-06" db="EMBL/GenBank/DDBJ databases">
        <title>Description of Blautia argi sp. nov., a new anaerobic isolated from dog feces.</title>
        <authorList>
            <person name="Chang Y.-H."/>
            <person name="Paek J."/>
            <person name="Shin Y."/>
        </authorList>
    </citation>
    <scope>NUCLEOTIDE SEQUENCE [LARGE SCALE GENOMIC DNA]</scope>
    <source>
        <strain evidence="15">KCTC 15426</strain>
    </source>
</reference>
<evidence type="ECO:0000313" key="14">
    <source>
        <dbReference type="EMBL" id="AWY98588.1"/>
    </source>
</evidence>
<proteinExistence type="inferred from homology"/>
<evidence type="ECO:0000256" key="13">
    <source>
        <dbReference type="SAM" id="Phobius"/>
    </source>
</evidence>
<dbReference type="GO" id="GO:0042910">
    <property type="term" value="F:xenobiotic transmembrane transporter activity"/>
    <property type="evidence" value="ECO:0007669"/>
    <property type="project" value="InterPro"/>
</dbReference>
<evidence type="ECO:0000313" key="15">
    <source>
        <dbReference type="Proteomes" id="UP000250003"/>
    </source>
</evidence>
<evidence type="ECO:0000256" key="11">
    <source>
        <dbReference type="ARBA" id="ARBA00023136"/>
    </source>
</evidence>
<evidence type="ECO:0000256" key="2">
    <source>
        <dbReference type="ARBA" id="ARBA00004651"/>
    </source>
</evidence>
<comment type="subcellular location">
    <subcellularLocation>
        <location evidence="2">Cell membrane</location>
        <topology evidence="2">Multi-pass membrane protein</topology>
    </subcellularLocation>
</comment>
<evidence type="ECO:0000256" key="4">
    <source>
        <dbReference type="ARBA" id="ARBA00020268"/>
    </source>
</evidence>
<evidence type="ECO:0000256" key="3">
    <source>
        <dbReference type="ARBA" id="ARBA00010199"/>
    </source>
</evidence>
<dbReference type="PIRSF" id="PIRSF006603">
    <property type="entry name" value="DinF"/>
    <property type="match status" value="1"/>
</dbReference>
<dbReference type="Pfam" id="PF01554">
    <property type="entry name" value="MatE"/>
    <property type="match status" value="2"/>
</dbReference>
<evidence type="ECO:0000256" key="9">
    <source>
        <dbReference type="ARBA" id="ARBA00022989"/>
    </source>
</evidence>
<dbReference type="CDD" id="cd13138">
    <property type="entry name" value="MATE_yoeA_like"/>
    <property type="match status" value="1"/>
</dbReference>
<keyword evidence="9 13" id="KW-1133">Transmembrane helix</keyword>
<feature type="transmembrane region" description="Helical" evidence="13">
    <location>
        <begin position="282"/>
        <end position="302"/>
    </location>
</feature>
<comment type="similarity">
    <text evidence="3">Belongs to the multi antimicrobial extrusion (MATE) (TC 2.A.66.1) family.</text>
</comment>
<feature type="transmembrane region" description="Helical" evidence="13">
    <location>
        <begin position="134"/>
        <end position="154"/>
    </location>
</feature>
<dbReference type="PANTHER" id="PTHR43298">
    <property type="entry name" value="MULTIDRUG RESISTANCE PROTEIN NORM-RELATED"/>
    <property type="match status" value="1"/>
</dbReference>
<feature type="transmembrane region" description="Helical" evidence="13">
    <location>
        <begin position="166"/>
        <end position="186"/>
    </location>
</feature>
<evidence type="ECO:0000256" key="1">
    <source>
        <dbReference type="ARBA" id="ARBA00003408"/>
    </source>
</evidence>
<dbReference type="InterPro" id="IPR002528">
    <property type="entry name" value="MATE_fam"/>
</dbReference>
<dbReference type="InterPro" id="IPR050222">
    <property type="entry name" value="MATE_MdtK"/>
</dbReference>
<feature type="transmembrane region" description="Helical" evidence="13">
    <location>
        <begin position="391"/>
        <end position="410"/>
    </location>
</feature>
<keyword evidence="15" id="KW-1185">Reference proteome</keyword>
<feature type="transmembrane region" description="Helical" evidence="13">
    <location>
        <begin position="314"/>
        <end position="339"/>
    </location>
</feature>
<dbReference type="AlphaFoldDB" id="A0A2Z4UC63"/>
<keyword evidence="5" id="KW-0813">Transport</keyword>
<dbReference type="OrthoDB" id="9776324at2"/>
<feature type="transmembrane region" description="Helical" evidence="13">
    <location>
        <begin position="192"/>
        <end position="212"/>
    </location>
</feature>
<keyword evidence="10" id="KW-0406">Ion transport</keyword>
<dbReference type="KEGG" id="blau:DQQ01_10970"/>
<evidence type="ECO:0000256" key="12">
    <source>
        <dbReference type="ARBA" id="ARBA00031636"/>
    </source>
</evidence>
<dbReference type="GO" id="GO:0006811">
    <property type="term" value="P:monoatomic ion transport"/>
    <property type="evidence" value="ECO:0007669"/>
    <property type="project" value="UniProtKB-KW"/>
</dbReference>
<dbReference type="NCBIfam" id="TIGR00797">
    <property type="entry name" value="matE"/>
    <property type="match status" value="1"/>
</dbReference>
<keyword evidence="6" id="KW-0050">Antiport</keyword>
<gene>
    <name evidence="14" type="ORF">DQQ01_10970</name>
</gene>
<accession>A0A2Z4UC63</accession>
<feature type="transmembrane region" description="Helical" evidence="13">
    <location>
        <begin position="12"/>
        <end position="31"/>
    </location>
</feature>
<evidence type="ECO:0000256" key="5">
    <source>
        <dbReference type="ARBA" id="ARBA00022448"/>
    </source>
</evidence>
<evidence type="ECO:0000256" key="6">
    <source>
        <dbReference type="ARBA" id="ARBA00022449"/>
    </source>
</evidence>
<feature type="transmembrane region" description="Helical" evidence="13">
    <location>
        <begin position="416"/>
        <end position="438"/>
    </location>
</feature>
<evidence type="ECO:0000256" key="7">
    <source>
        <dbReference type="ARBA" id="ARBA00022475"/>
    </source>
</evidence>
<keyword evidence="7" id="KW-1003">Cell membrane</keyword>
<name>A0A2Z4UC63_9FIRM</name>
<evidence type="ECO:0000256" key="8">
    <source>
        <dbReference type="ARBA" id="ARBA00022692"/>
    </source>
</evidence>
<feature type="transmembrane region" description="Helical" evidence="13">
    <location>
        <begin position="91"/>
        <end position="114"/>
    </location>
</feature>
<dbReference type="RefSeq" id="WP_111920075.1">
    <property type="nucleotide sequence ID" value="NZ_CAUWHR010000009.1"/>
</dbReference>
<dbReference type="PANTHER" id="PTHR43298:SF2">
    <property type="entry name" value="FMN_FAD EXPORTER YEEO-RELATED"/>
    <property type="match status" value="1"/>
</dbReference>
<organism evidence="14 15">
    <name type="scientific">Blautia argi</name>
    <dbReference type="NCBI Taxonomy" id="1912897"/>
    <lineage>
        <taxon>Bacteria</taxon>
        <taxon>Bacillati</taxon>
        <taxon>Bacillota</taxon>
        <taxon>Clostridia</taxon>
        <taxon>Lachnospirales</taxon>
        <taxon>Lachnospiraceae</taxon>
        <taxon>Blautia</taxon>
    </lineage>
</organism>
<feature type="transmembrane region" description="Helical" evidence="13">
    <location>
        <begin position="359"/>
        <end position="379"/>
    </location>
</feature>
<comment type="function">
    <text evidence="1">Multidrug efflux pump.</text>
</comment>
<feature type="transmembrane region" description="Helical" evidence="13">
    <location>
        <begin position="57"/>
        <end position="79"/>
    </location>
</feature>
<dbReference type="GO" id="GO:0005886">
    <property type="term" value="C:plasma membrane"/>
    <property type="evidence" value="ECO:0007669"/>
    <property type="project" value="UniProtKB-SubCell"/>
</dbReference>
<keyword evidence="11 13" id="KW-0472">Membrane</keyword>